<evidence type="ECO:0000256" key="1">
    <source>
        <dbReference type="SAM" id="Phobius"/>
    </source>
</evidence>
<feature type="transmembrane region" description="Helical" evidence="1">
    <location>
        <begin position="42"/>
        <end position="71"/>
    </location>
</feature>
<sequence>MTAFVALCFGAWGLLVAGGGTAWYWWKYRDPLDRPDDYMDNFVNGLALTVLSAAVAMGAAALLTGVLGWVWG</sequence>
<protein>
    <submittedName>
        <fullName evidence="2">Uncharacterized protein</fullName>
    </submittedName>
</protein>
<comment type="caution">
    <text evidence="2">The sequence shown here is derived from an EMBL/GenBank/DDBJ whole genome shotgun (WGS) entry which is preliminary data.</text>
</comment>
<reference evidence="2 3" key="1">
    <citation type="journal article" date="2020" name="Syst. Appl. Microbiol.">
        <title>Alienimonas chondri sp. nov., a novel planctomycete isolated from the biofilm of the red alga Chondrus crispus.</title>
        <authorList>
            <person name="Vitorino I."/>
            <person name="Albuquerque L."/>
            <person name="Wiegand S."/>
            <person name="Kallscheuer N."/>
            <person name="da Costa M.S."/>
            <person name="Lobo-da-Cunha A."/>
            <person name="Jogler C."/>
            <person name="Lage O.M."/>
        </authorList>
    </citation>
    <scope>NUCLEOTIDE SEQUENCE [LARGE SCALE GENOMIC DNA]</scope>
    <source>
        <strain evidence="2 3">LzC2</strain>
    </source>
</reference>
<dbReference type="EMBL" id="WTPX01000114">
    <property type="protein sequence ID" value="NNJ27011.1"/>
    <property type="molecule type" value="Genomic_DNA"/>
</dbReference>
<keyword evidence="3" id="KW-1185">Reference proteome</keyword>
<evidence type="ECO:0000313" key="3">
    <source>
        <dbReference type="Proteomes" id="UP000609651"/>
    </source>
</evidence>
<name>A0ABX1VG47_9PLAN</name>
<dbReference type="Proteomes" id="UP000609651">
    <property type="component" value="Unassembled WGS sequence"/>
</dbReference>
<keyword evidence="1" id="KW-0812">Transmembrane</keyword>
<accession>A0ABX1VG47</accession>
<keyword evidence="1" id="KW-0472">Membrane</keyword>
<gene>
    <name evidence="2" type="ORF">LzC2_31080</name>
</gene>
<keyword evidence="1" id="KW-1133">Transmembrane helix</keyword>
<evidence type="ECO:0000313" key="2">
    <source>
        <dbReference type="EMBL" id="NNJ27011.1"/>
    </source>
</evidence>
<dbReference type="RefSeq" id="WP_171188602.1">
    <property type="nucleotide sequence ID" value="NZ_WTPX01000114.1"/>
</dbReference>
<organism evidence="2 3">
    <name type="scientific">Alienimonas chondri</name>
    <dbReference type="NCBI Taxonomy" id="2681879"/>
    <lineage>
        <taxon>Bacteria</taxon>
        <taxon>Pseudomonadati</taxon>
        <taxon>Planctomycetota</taxon>
        <taxon>Planctomycetia</taxon>
        <taxon>Planctomycetales</taxon>
        <taxon>Planctomycetaceae</taxon>
        <taxon>Alienimonas</taxon>
    </lineage>
</organism>
<proteinExistence type="predicted"/>